<keyword evidence="1" id="KW-0472">Membrane</keyword>
<sequence>MLFTTKIMLNFGKTKTHSLRLKTRLNQRFPSTYTTAAGWGIGALHCTIFAMTKKSRKKKLLELGRELELFYHFERSFVPYLLILGKLCALRNLLPLLQDHVSEKEIEQVLLLMEVLRKCSELMENRTN</sequence>
<protein>
    <submittedName>
        <fullName evidence="2">Uncharacterized protein</fullName>
    </submittedName>
</protein>
<dbReference type="EMBL" id="FNZH01000002">
    <property type="protein sequence ID" value="SEJ15942.1"/>
    <property type="molecule type" value="Genomic_DNA"/>
</dbReference>
<evidence type="ECO:0000313" key="2">
    <source>
        <dbReference type="EMBL" id="SEJ15942.1"/>
    </source>
</evidence>
<dbReference type="AlphaFoldDB" id="A0A1H6WTV7"/>
<keyword evidence="1" id="KW-0812">Transmembrane</keyword>
<organism evidence="2 3">
    <name type="scientific">Cyclobacterium xiamenense</name>
    <dbReference type="NCBI Taxonomy" id="1297121"/>
    <lineage>
        <taxon>Bacteria</taxon>
        <taxon>Pseudomonadati</taxon>
        <taxon>Bacteroidota</taxon>
        <taxon>Cytophagia</taxon>
        <taxon>Cytophagales</taxon>
        <taxon>Cyclobacteriaceae</taxon>
        <taxon>Cyclobacterium</taxon>
    </lineage>
</organism>
<name>A0A1H6WTV7_9BACT</name>
<evidence type="ECO:0000313" key="3">
    <source>
        <dbReference type="Proteomes" id="UP000199403"/>
    </source>
</evidence>
<evidence type="ECO:0000256" key="1">
    <source>
        <dbReference type="SAM" id="Phobius"/>
    </source>
</evidence>
<feature type="transmembrane region" description="Helical" evidence="1">
    <location>
        <begin position="31"/>
        <end position="51"/>
    </location>
</feature>
<reference evidence="3" key="1">
    <citation type="submission" date="2016-10" db="EMBL/GenBank/DDBJ databases">
        <authorList>
            <person name="Varghese N."/>
            <person name="Submissions S."/>
        </authorList>
    </citation>
    <scope>NUCLEOTIDE SEQUENCE [LARGE SCALE GENOMIC DNA]</scope>
    <source>
        <strain evidence="3">IBRC-M 10761</strain>
    </source>
</reference>
<keyword evidence="3" id="KW-1185">Reference proteome</keyword>
<dbReference type="STRING" id="1416801.SAMN05192553_102683"/>
<dbReference type="Proteomes" id="UP000199403">
    <property type="component" value="Unassembled WGS sequence"/>
</dbReference>
<gene>
    <name evidence="2" type="ORF">SAMN05192553_102683</name>
</gene>
<keyword evidence="1" id="KW-1133">Transmembrane helix</keyword>
<accession>A0A1H6WTV7</accession>
<proteinExistence type="predicted"/>